<keyword evidence="4" id="KW-1185">Reference proteome</keyword>
<dbReference type="InterPro" id="IPR049492">
    <property type="entry name" value="BD-FAE-like_dom"/>
</dbReference>
<dbReference type="Gene3D" id="3.40.50.1820">
    <property type="entry name" value="alpha/beta hydrolase"/>
    <property type="match status" value="1"/>
</dbReference>
<accession>A0ABQ0AUQ9</accession>
<dbReference type="RefSeq" id="WP_178301494.1">
    <property type="nucleotide sequence ID" value="NZ_BAABXL010000001.1"/>
</dbReference>
<dbReference type="GO" id="GO:0016787">
    <property type="term" value="F:hydrolase activity"/>
    <property type="evidence" value="ECO:0007669"/>
    <property type="project" value="UniProtKB-KW"/>
</dbReference>
<dbReference type="InterPro" id="IPR050300">
    <property type="entry name" value="GDXG_lipolytic_enzyme"/>
</dbReference>
<gene>
    <name evidence="3" type="ORF">F130042H8_08190</name>
</gene>
<reference evidence="3 4" key="1">
    <citation type="submission" date="2024-04" db="EMBL/GenBank/DDBJ databases">
        <title>Defined microbial consortia suppress multidrug-resistant proinflammatory Enterobacteriaceae via ecological control.</title>
        <authorList>
            <person name="Furuichi M."/>
            <person name="Kawaguchi T."/>
            <person name="Pust M."/>
            <person name="Yasuma K."/>
            <person name="Plichta D."/>
            <person name="Hasegawa N."/>
            <person name="Ohya T."/>
            <person name="Bhattarai S."/>
            <person name="Sasajima S."/>
            <person name="Aoto Y."/>
            <person name="Tuganbaev T."/>
            <person name="Yaginuma M."/>
            <person name="Ueda M."/>
            <person name="Okahashi N."/>
            <person name="Amafuji K."/>
            <person name="Kiridooshi Y."/>
            <person name="Sugita K."/>
            <person name="Strazar M."/>
            <person name="Skelly A."/>
            <person name="Suda W."/>
            <person name="Hattori M."/>
            <person name="Nakamoto N."/>
            <person name="Caballero S."/>
            <person name="Norman J."/>
            <person name="Olle B."/>
            <person name="Tanoue T."/>
            <person name="Arita M."/>
            <person name="Bucci V."/>
            <person name="Atarashi K."/>
            <person name="Xavier R."/>
            <person name="Honda K."/>
        </authorList>
    </citation>
    <scope>NUCLEOTIDE SEQUENCE [LARGE SCALE GENOMIC DNA]</scope>
    <source>
        <strain evidence="4">f13</strain>
    </source>
</reference>
<feature type="domain" description="BD-FAE-like" evidence="2">
    <location>
        <begin position="95"/>
        <end position="243"/>
    </location>
</feature>
<protein>
    <submittedName>
        <fullName evidence="3">Alpha/beta hydrolase</fullName>
    </submittedName>
</protein>
<dbReference type="EMBL" id="BAABXL010000001">
    <property type="protein sequence ID" value="GAA6267759.1"/>
    <property type="molecule type" value="Genomic_DNA"/>
</dbReference>
<keyword evidence="1 3" id="KW-0378">Hydrolase</keyword>
<dbReference type="PANTHER" id="PTHR48081">
    <property type="entry name" value="AB HYDROLASE SUPERFAMILY PROTEIN C4A8.06C"/>
    <property type="match status" value="1"/>
</dbReference>
<organism evidence="3 4">
    <name type="scientific">Enterocloster alcoholdehydrogenati</name>
    <dbReference type="NCBI Taxonomy" id="2547410"/>
    <lineage>
        <taxon>Bacteria</taxon>
        <taxon>Bacillati</taxon>
        <taxon>Bacillota</taxon>
        <taxon>Clostridia</taxon>
        <taxon>Lachnospirales</taxon>
        <taxon>Lachnospiraceae</taxon>
        <taxon>Enterocloster</taxon>
    </lineage>
</organism>
<comment type="caution">
    <text evidence="3">The sequence shown here is derived from an EMBL/GenBank/DDBJ whole genome shotgun (WGS) entry which is preliminary data.</text>
</comment>
<dbReference type="Pfam" id="PF20434">
    <property type="entry name" value="BD-FAE"/>
    <property type="match status" value="1"/>
</dbReference>
<dbReference type="SUPFAM" id="SSF53474">
    <property type="entry name" value="alpha/beta-Hydrolases"/>
    <property type="match status" value="1"/>
</dbReference>
<evidence type="ECO:0000313" key="3">
    <source>
        <dbReference type="EMBL" id="GAA6267759.1"/>
    </source>
</evidence>
<name>A0ABQ0AUQ9_9FIRM</name>
<proteinExistence type="predicted"/>
<evidence type="ECO:0000259" key="2">
    <source>
        <dbReference type="Pfam" id="PF20434"/>
    </source>
</evidence>
<evidence type="ECO:0000313" key="4">
    <source>
        <dbReference type="Proteomes" id="UP001600894"/>
    </source>
</evidence>
<dbReference type="Proteomes" id="UP001600894">
    <property type="component" value="Unassembled WGS sequence"/>
</dbReference>
<dbReference type="PANTHER" id="PTHR48081:SF6">
    <property type="entry name" value="PEPTIDASE S9 PROLYL OLIGOPEPTIDASE CATALYTIC DOMAIN-CONTAINING PROTEIN"/>
    <property type="match status" value="1"/>
</dbReference>
<sequence>MIIKTLSLDEEDKNVFVNTYILNDYPKYYQQDKRPAVVICPGGGYSTLARKEGEPVALKMNTMGYHAFVLHYSIGFTEKPSEFINEEDLPPRNLHAAWPIQLYQVQKVFQMIKDHAQEWNVDSDQIMLMGFSAGGHLSASYATFGREIMGDIYIKPVALILGYARLDMLECDYKEKLERPSGRILTKYKNLVLFGTENPTEEQRMALDPLSHIYGGMPPVFIWHMQSDQQIKSSQALNFALKLFEYHVPHEIHIFSSGVHGCALADKVCASQKDHYDESCEMWPELLRRWLKRVITENTGR</sequence>
<dbReference type="InterPro" id="IPR029058">
    <property type="entry name" value="AB_hydrolase_fold"/>
</dbReference>
<evidence type="ECO:0000256" key="1">
    <source>
        <dbReference type="ARBA" id="ARBA00022801"/>
    </source>
</evidence>